<keyword evidence="4 9" id="KW-0812">Transmembrane</keyword>
<dbReference type="InterPro" id="IPR011866">
    <property type="entry name" value="CysW_permease"/>
</dbReference>
<dbReference type="GO" id="GO:0005886">
    <property type="term" value="C:plasma membrane"/>
    <property type="evidence" value="ECO:0007669"/>
    <property type="project" value="UniProtKB-SubCell"/>
</dbReference>
<dbReference type="Gene3D" id="1.10.3720.10">
    <property type="entry name" value="MetI-like"/>
    <property type="match status" value="1"/>
</dbReference>
<organism evidence="11 12">
    <name type="scientific">Vibrio ouci</name>
    <dbReference type="NCBI Taxonomy" id="2499078"/>
    <lineage>
        <taxon>Bacteria</taxon>
        <taxon>Pseudomonadati</taxon>
        <taxon>Pseudomonadota</taxon>
        <taxon>Gammaproteobacteria</taxon>
        <taxon>Vibrionales</taxon>
        <taxon>Vibrionaceae</taxon>
        <taxon>Vibrio</taxon>
    </lineage>
</organism>
<evidence type="ECO:0000256" key="8">
    <source>
        <dbReference type="ARBA" id="ARBA00025323"/>
    </source>
</evidence>
<evidence type="ECO:0000259" key="10">
    <source>
        <dbReference type="PROSITE" id="PS50928"/>
    </source>
</evidence>
<evidence type="ECO:0000256" key="3">
    <source>
        <dbReference type="ARBA" id="ARBA00022448"/>
    </source>
</evidence>
<evidence type="ECO:0000313" key="12">
    <source>
        <dbReference type="Proteomes" id="UP000297753"/>
    </source>
</evidence>
<evidence type="ECO:0000256" key="5">
    <source>
        <dbReference type="ARBA" id="ARBA00022989"/>
    </source>
</evidence>
<keyword evidence="12" id="KW-1185">Reference proteome</keyword>
<dbReference type="InterPro" id="IPR000515">
    <property type="entry name" value="MetI-like"/>
</dbReference>
<feature type="transmembrane region" description="Helical" evidence="9">
    <location>
        <begin position="73"/>
        <end position="100"/>
    </location>
</feature>
<dbReference type="PANTHER" id="PTHR30406:SF1">
    <property type="entry name" value="SULFATE TRANSPORT SYSTEM PERMEASE PROTEIN CYSW"/>
    <property type="match status" value="1"/>
</dbReference>
<proteinExistence type="predicted"/>
<dbReference type="PROSITE" id="PS50928">
    <property type="entry name" value="ABC_TM1"/>
    <property type="match status" value="1"/>
</dbReference>
<dbReference type="InterPro" id="IPR035906">
    <property type="entry name" value="MetI-like_sf"/>
</dbReference>
<keyword evidence="5 9" id="KW-1133">Transmembrane helix</keyword>
<dbReference type="OrthoDB" id="9774448at2"/>
<feature type="transmembrane region" description="Helical" evidence="9">
    <location>
        <begin position="112"/>
        <end position="137"/>
    </location>
</feature>
<keyword evidence="6" id="KW-0764">Sulfate transport</keyword>
<sequence length="294" mass="32341">MTDVMNSEVSVSRPSMYVHAEATTEPLWVQRVCLLVALLYMLLFLFLPLVMVFKQAFEAGWETYLAALREPDALAAIKLTLLVAGISVPLNLLFGVMAAWALTKFHFAGKRILMSLIDLPFTISPVVAGLSLILLFGEFGWFHDWLSVLGIQVVFAVPGIVLATLLVTFPFVARELISLMEAQGSDQEEAGRILGASGWRIFWSVTLPNIRWALFYGVILTNARAMGDFGAVSVVSGHIRGLTNTLPLHIEVVYNEYQFSAAFACASLLALLAIVTLILQSLIEYKQKEGKVSS</sequence>
<dbReference type="NCBIfam" id="TIGR02140">
    <property type="entry name" value="permease_CysW"/>
    <property type="match status" value="1"/>
</dbReference>
<feature type="transmembrane region" description="Helical" evidence="9">
    <location>
        <begin position="259"/>
        <end position="279"/>
    </location>
</feature>
<gene>
    <name evidence="11" type="primary">cysW</name>
    <name evidence="11" type="ORF">ELS82_17720</name>
</gene>
<dbReference type="Pfam" id="PF00528">
    <property type="entry name" value="BPD_transp_1"/>
    <property type="match status" value="1"/>
</dbReference>
<feature type="transmembrane region" description="Helical" evidence="9">
    <location>
        <begin position="149"/>
        <end position="173"/>
    </location>
</feature>
<name>A0A4Y8WBG0_9VIBR</name>
<dbReference type="InterPro" id="IPR005667">
    <property type="entry name" value="Sulph_transpt2"/>
</dbReference>
<keyword evidence="3" id="KW-0813">Transport</keyword>
<comment type="function">
    <text evidence="8">Part of the ABC transporter complex CysAWTP (TC 3.A.1.6.1) involved in sulfate/thiosulfate import. Probably responsible for the translocation of the substrate across the membrane.</text>
</comment>
<evidence type="ECO:0000313" key="11">
    <source>
        <dbReference type="EMBL" id="TFH90280.1"/>
    </source>
</evidence>
<comment type="subunit">
    <text evidence="2">The complex is composed of two ATP-binding proteins (CysA), two transmembrane proteins (CysT and CysW) and a solute-binding protein (CysP).</text>
</comment>
<dbReference type="GO" id="GO:0015419">
    <property type="term" value="F:ABC-type sulfate transporter activity"/>
    <property type="evidence" value="ECO:0007669"/>
    <property type="project" value="InterPro"/>
</dbReference>
<dbReference type="EMBL" id="SATR01000031">
    <property type="protein sequence ID" value="TFH90280.1"/>
    <property type="molecule type" value="Genomic_DNA"/>
</dbReference>
<evidence type="ECO:0000256" key="1">
    <source>
        <dbReference type="ARBA" id="ARBA00004651"/>
    </source>
</evidence>
<keyword evidence="7 9" id="KW-0472">Membrane</keyword>
<dbReference type="PANTHER" id="PTHR30406">
    <property type="entry name" value="SULFATE TRANSPORT SYSTEM PERMEASE PROTEIN"/>
    <property type="match status" value="1"/>
</dbReference>
<evidence type="ECO:0000256" key="7">
    <source>
        <dbReference type="ARBA" id="ARBA00023136"/>
    </source>
</evidence>
<evidence type="ECO:0000256" key="6">
    <source>
        <dbReference type="ARBA" id="ARBA00023032"/>
    </source>
</evidence>
<feature type="transmembrane region" description="Helical" evidence="9">
    <location>
        <begin position="32"/>
        <end position="53"/>
    </location>
</feature>
<evidence type="ECO:0000256" key="4">
    <source>
        <dbReference type="ARBA" id="ARBA00022692"/>
    </source>
</evidence>
<dbReference type="AlphaFoldDB" id="A0A4Y8WBG0"/>
<dbReference type="Proteomes" id="UP000297753">
    <property type="component" value="Unassembled WGS sequence"/>
</dbReference>
<reference evidence="11 12" key="1">
    <citation type="submission" date="2019-01" db="EMBL/GenBank/DDBJ databases">
        <title>Vibrio BEI176 sp. nov, a marine bacterium isolated from China: eastern marignal seas.</title>
        <authorList>
            <person name="Li B."/>
        </authorList>
    </citation>
    <scope>NUCLEOTIDE SEQUENCE [LARGE SCALE GENOMIC DNA]</scope>
    <source>
        <strain evidence="11 12">BEI176</strain>
    </source>
</reference>
<accession>A0A4Y8WBG0</accession>
<dbReference type="SUPFAM" id="SSF161098">
    <property type="entry name" value="MetI-like"/>
    <property type="match status" value="1"/>
</dbReference>
<protein>
    <submittedName>
        <fullName evidence="11">Sulfate ABC transporter permease subunit CysW</fullName>
    </submittedName>
</protein>
<dbReference type="CDD" id="cd06261">
    <property type="entry name" value="TM_PBP2"/>
    <property type="match status" value="1"/>
</dbReference>
<comment type="subcellular location">
    <subcellularLocation>
        <location evidence="1">Cell membrane</location>
        <topology evidence="1">Multi-pass membrane protein</topology>
    </subcellularLocation>
</comment>
<evidence type="ECO:0000256" key="9">
    <source>
        <dbReference type="SAM" id="Phobius"/>
    </source>
</evidence>
<comment type="caution">
    <text evidence="11">The sequence shown here is derived from an EMBL/GenBank/DDBJ whole genome shotgun (WGS) entry which is preliminary data.</text>
</comment>
<dbReference type="NCBIfam" id="TIGR00969">
    <property type="entry name" value="3a0106s02"/>
    <property type="match status" value="1"/>
</dbReference>
<evidence type="ECO:0000256" key="2">
    <source>
        <dbReference type="ARBA" id="ARBA00011779"/>
    </source>
</evidence>
<feature type="domain" description="ABC transmembrane type-1" evidence="10">
    <location>
        <begin position="77"/>
        <end position="280"/>
    </location>
</feature>